<dbReference type="SUPFAM" id="SSF82771">
    <property type="entry name" value="GIY-YIG endonuclease"/>
    <property type="match status" value="1"/>
</dbReference>
<feature type="domain" description="GIY-YIG" evidence="2">
    <location>
        <begin position="2"/>
        <end position="79"/>
    </location>
</feature>
<dbReference type="RefSeq" id="WP_082757845.1">
    <property type="nucleotide sequence ID" value="NZ_CP013015.1"/>
</dbReference>
<dbReference type="Gene3D" id="3.40.1440.10">
    <property type="entry name" value="GIY-YIG endonuclease"/>
    <property type="match status" value="1"/>
</dbReference>
<proteinExistence type="inferred from homology"/>
<sequence length="91" mass="10290">MESWYVYVLKSLKDGKLYTGISRNPGKRLGEHNRGKTKSTKYRRPFVLIYTEECVSLKQARDKEKFYKSGGGREKLKSILPGSSIGRAGGC</sequence>
<evidence type="ECO:0000256" key="1">
    <source>
        <dbReference type="ARBA" id="ARBA00007435"/>
    </source>
</evidence>
<organism evidence="3 4">
    <name type="scientific">Desulfofervidus auxilii</name>
    <dbReference type="NCBI Taxonomy" id="1621989"/>
    <lineage>
        <taxon>Bacteria</taxon>
        <taxon>Pseudomonadati</taxon>
        <taxon>Thermodesulfobacteriota</taxon>
        <taxon>Candidatus Desulfofervidia</taxon>
        <taxon>Candidatus Desulfofervidales</taxon>
        <taxon>Candidatus Desulfofervidaceae</taxon>
        <taxon>Candidatus Desulfofervidus</taxon>
    </lineage>
</organism>
<dbReference type="PROSITE" id="PS50164">
    <property type="entry name" value="GIY_YIG"/>
    <property type="match status" value="1"/>
</dbReference>
<dbReference type="AlphaFoldDB" id="A0A7U4TG28"/>
<keyword evidence="4" id="KW-1185">Reference proteome</keyword>
<dbReference type="OrthoDB" id="287318at2"/>
<name>A0A7U4TG28_DESA2</name>
<reference evidence="3 4" key="1">
    <citation type="submission" date="2015-10" db="EMBL/GenBank/DDBJ databases">
        <title>Candidatus Desulfofervidus auxilii, a hydrogenotrophic sulfate-reducing bacterium involved in the thermophilic anaerobic oxidation of methane.</title>
        <authorList>
            <person name="Krukenberg V."/>
            <person name="Richter M."/>
            <person name="Wegener G."/>
        </authorList>
    </citation>
    <scope>NUCLEOTIDE SEQUENCE [LARGE SCALE GENOMIC DNA]</scope>
    <source>
        <strain evidence="3 4">HS1</strain>
    </source>
</reference>
<dbReference type="Proteomes" id="UP000070560">
    <property type="component" value="Chromosome"/>
</dbReference>
<dbReference type="PANTHER" id="PTHR34477">
    <property type="entry name" value="UPF0213 PROTEIN YHBQ"/>
    <property type="match status" value="1"/>
</dbReference>
<dbReference type="CDD" id="cd10449">
    <property type="entry name" value="GIY-YIG_SLX1_like"/>
    <property type="match status" value="1"/>
</dbReference>
<dbReference type="KEGG" id="daw:HS1_000213"/>
<dbReference type="InterPro" id="IPR050190">
    <property type="entry name" value="UPF0213_domain"/>
</dbReference>
<dbReference type="EMBL" id="CP013015">
    <property type="protein sequence ID" value="AMM40019.1"/>
    <property type="molecule type" value="Genomic_DNA"/>
</dbReference>
<dbReference type="Pfam" id="PF01541">
    <property type="entry name" value="GIY-YIG"/>
    <property type="match status" value="1"/>
</dbReference>
<keyword evidence="3" id="KW-0378">Hydrolase</keyword>
<dbReference type="InterPro" id="IPR000305">
    <property type="entry name" value="GIY-YIG_endonuc"/>
</dbReference>
<keyword evidence="3" id="KW-0540">Nuclease</keyword>
<evidence type="ECO:0000259" key="2">
    <source>
        <dbReference type="PROSITE" id="PS50164"/>
    </source>
</evidence>
<comment type="similarity">
    <text evidence="1">Belongs to the UPF0213 family.</text>
</comment>
<dbReference type="InterPro" id="IPR035901">
    <property type="entry name" value="GIY-YIG_endonuc_sf"/>
</dbReference>
<dbReference type="PANTHER" id="PTHR34477:SF1">
    <property type="entry name" value="UPF0213 PROTEIN YHBQ"/>
    <property type="match status" value="1"/>
</dbReference>
<dbReference type="SMART" id="SM00465">
    <property type="entry name" value="GIYc"/>
    <property type="match status" value="1"/>
</dbReference>
<keyword evidence="3" id="KW-0255">Endonuclease</keyword>
<dbReference type="GO" id="GO:0004519">
    <property type="term" value="F:endonuclease activity"/>
    <property type="evidence" value="ECO:0007669"/>
    <property type="project" value="UniProtKB-KW"/>
</dbReference>
<evidence type="ECO:0000313" key="4">
    <source>
        <dbReference type="Proteomes" id="UP000070560"/>
    </source>
</evidence>
<accession>A0A7U4TG28</accession>
<gene>
    <name evidence="3" type="ORF">HS1_000213</name>
</gene>
<evidence type="ECO:0000313" key="3">
    <source>
        <dbReference type="EMBL" id="AMM40019.1"/>
    </source>
</evidence>
<protein>
    <submittedName>
        <fullName evidence="3">Endonuclease</fullName>
    </submittedName>
</protein>